<dbReference type="Proteomes" id="UP000034350">
    <property type="component" value="Unassembled WGS sequence"/>
</dbReference>
<sequence length="68" mass="7560">MGIKPSLDDSEKAVIVLLNKQKMSISEIIRKIGRSHAVIAKYIKDSLKYGKKSLLALLLRPLLGRGQD</sequence>
<gene>
    <name evidence="2" type="ORF">AAJ76_10007462</name>
</gene>
<reference evidence="2 3" key="1">
    <citation type="journal article" date="2015" name="Environ. Microbiol.">
        <title>Genome analyses suggest the presence of polyploidy and recent human-driven expansions in eight global populations of the honeybee pathogen Nosema ceranae.</title>
        <authorList>
            <person name="Pelin A."/>
            <person name="Selman M."/>
            <person name="Aris-Brosou S."/>
            <person name="Farinelli L."/>
            <person name="Corradi N."/>
        </authorList>
    </citation>
    <scope>NUCLEOTIDE SEQUENCE [LARGE SCALE GENOMIC DNA]</scope>
    <source>
        <strain evidence="2 3">PA08 1199</strain>
    </source>
</reference>
<organism evidence="2 3">
    <name type="scientific">Vairimorpha ceranae</name>
    <dbReference type="NCBI Taxonomy" id="40302"/>
    <lineage>
        <taxon>Eukaryota</taxon>
        <taxon>Fungi</taxon>
        <taxon>Fungi incertae sedis</taxon>
        <taxon>Microsporidia</taxon>
        <taxon>Nosematidae</taxon>
        <taxon>Vairimorpha</taxon>
    </lineage>
</organism>
<dbReference type="VEuPathDB" id="MicrosporidiaDB:AAJ76_10007462"/>
<protein>
    <recommendedName>
        <fullName evidence="1">Tc3 transposase DNA binding domain-containing protein</fullName>
    </recommendedName>
</protein>
<evidence type="ECO:0000313" key="2">
    <source>
        <dbReference type="EMBL" id="KKO76611.1"/>
    </source>
</evidence>
<dbReference type="EMBL" id="JPQZ01000001">
    <property type="protein sequence ID" value="KKO76611.1"/>
    <property type="molecule type" value="Genomic_DNA"/>
</dbReference>
<feature type="domain" description="Tc3 transposase DNA binding" evidence="1">
    <location>
        <begin position="6"/>
        <end position="50"/>
    </location>
</feature>
<dbReference type="Pfam" id="PF11427">
    <property type="entry name" value="HTH_Tnp_Tc3_1"/>
    <property type="match status" value="1"/>
</dbReference>
<dbReference type="RefSeq" id="XP_024332353.1">
    <property type="nucleotide sequence ID" value="XM_024473661.1"/>
</dbReference>
<dbReference type="InterPro" id="IPR009057">
    <property type="entry name" value="Homeodomain-like_sf"/>
</dbReference>
<proteinExistence type="predicted"/>
<dbReference type="SUPFAM" id="SSF46689">
    <property type="entry name" value="Homeodomain-like"/>
    <property type="match status" value="1"/>
</dbReference>
<keyword evidence="3" id="KW-1185">Reference proteome</keyword>
<accession>A0A0F9WH29</accession>
<evidence type="ECO:0000313" key="3">
    <source>
        <dbReference type="Proteomes" id="UP000034350"/>
    </source>
</evidence>
<name>A0A0F9WH29_9MICR</name>
<dbReference type="AlphaFoldDB" id="A0A0F9WH29"/>
<dbReference type="Gene3D" id="1.10.10.60">
    <property type="entry name" value="Homeodomain-like"/>
    <property type="match status" value="1"/>
</dbReference>
<dbReference type="GO" id="GO:0003677">
    <property type="term" value="F:DNA binding"/>
    <property type="evidence" value="ECO:0007669"/>
    <property type="project" value="InterPro"/>
</dbReference>
<evidence type="ECO:0000259" key="1">
    <source>
        <dbReference type="Pfam" id="PF11427"/>
    </source>
</evidence>
<dbReference type="GeneID" id="36318558"/>
<comment type="caution">
    <text evidence="2">The sequence shown here is derived from an EMBL/GenBank/DDBJ whole genome shotgun (WGS) entry which is preliminary data.</text>
</comment>
<dbReference type="InterPro" id="IPR025898">
    <property type="entry name" value="Tc3_transposase_DNA-bd_dom"/>
</dbReference>